<dbReference type="EMBL" id="PKPP01000852">
    <property type="protein sequence ID" value="PWA88055.1"/>
    <property type="molecule type" value="Genomic_DNA"/>
</dbReference>
<accession>A0A2U1PQP8</accession>
<keyword evidence="2" id="KW-1185">Reference proteome</keyword>
<protein>
    <submittedName>
        <fullName evidence="1">Nucleic acid-binding, OB-fold protein</fullName>
    </submittedName>
</protein>
<evidence type="ECO:0000313" key="1">
    <source>
        <dbReference type="EMBL" id="PWA88055.1"/>
    </source>
</evidence>
<sequence>MSKQQKKHSPGYTLDQLKEGDEGLIVVMICRKWDVHDINGRYLSTNVVVSDAKGITFHCEARIMHVRTNNWYYPVKVLLDGLEEAEDDALLLPHALLNL</sequence>
<dbReference type="OrthoDB" id="10534548at2759"/>
<organism evidence="1 2">
    <name type="scientific">Artemisia annua</name>
    <name type="common">Sweet wormwood</name>
    <dbReference type="NCBI Taxonomy" id="35608"/>
    <lineage>
        <taxon>Eukaryota</taxon>
        <taxon>Viridiplantae</taxon>
        <taxon>Streptophyta</taxon>
        <taxon>Embryophyta</taxon>
        <taxon>Tracheophyta</taxon>
        <taxon>Spermatophyta</taxon>
        <taxon>Magnoliopsida</taxon>
        <taxon>eudicotyledons</taxon>
        <taxon>Gunneridae</taxon>
        <taxon>Pentapetalae</taxon>
        <taxon>asterids</taxon>
        <taxon>campanulids</taxon>
        <taxon>Asterales</taxon>
        <taxon>Asteraceae</taxon>
        <taxon>Asteroideae</taxon>
        <taxon>Anthemideae</taxon>
        <taxon>Artemisiinae</taxon>
        <taxon>Artemisia</taxon>
    </lineage>
</organism>
<evidence type="ECO:0000313" key="2">
    <source>
        <dbReference type="Proteomes" id="UP000245207"/>
    </source>
</evidence>
<name>A0A2U1PQP8_ARTAN</name>
<dbReference type="AlphaFoldDB" id="A0A2U1PQP8"/>
<gene>
    <name evidence="1" type="ORF">CTI12_AA122830</name>
</gene>
<proteinExistence type="predicted"/>
<comment type="caution">
    <text evidence="1">The sequence shown here is derived from an EMBL/GenBank/DDBJ whole genome shotgun (WGS) entry which is preliminary data.</text>
</comment>
<reference evidence="1 2" key="1">
    <citation type="journal article" date="2018" name="Mol. Plant">
        <title>The genome of Artemisia annua provides insight into the evolution of Asteraceae family and artemisinin biosynthesis.</title>
        <authorList>
            <person name="Shen Q."/>
            <person name="Zhang L."/>
            <person name="Liao Z."/>
            <person name="Wang S."/>
            <person name="Yan T."/>
            <person name="Shi P."/>
            <person name="Liu M."/>
            <person name="Fu X."/>
            <person name="Pan Q."/>
            <person name="Wang Y."/>
            <person name="Lv Z."/>
            <person name="Lu X."/>
            <person name="Zhang F."/>
            <person name="Jiang W."/>
            <person name="Ma Y."/>
            <person name="Chen M."/>
            <person name="Hao X."/>
            <person name="Li L."/>
            <person name="Tang Y."/>
            <person name="Lv G."/>
            <person name="Zhou Y."/>
            <person name="Sun X."/>
            <person name="Brodelius P.E."/>
            <person name="Rose J.K.C."/>
            <person name="Tang K."/>
        </authorList>
    </citation>
    <scope>NUCLEOTIDE SEQUENCE [LARGE SCALE GENOMIC DNA]</scope>
    <source>
        <strain evidence="2">cv. Huhao1</strain>
        <tissue evidence="1">Leaf</tissue>
    </source>
</reference>
<dbReference type="Proteomes" id="UP000245207">
    <property type="component" value="Unassembled WGS sequence"/>
</dbReference>